<proteinExistence type="predicted"/>
<feature type="compositionally biased region" description="Low complexity" evidence="1">
    <location>
        <begin position="201"/>
        <end position="211"/>
    </location>
</feature>
<dbReference type="EMBL" id="MCOG01000017">
    <property type="protein sequence ID" value="ORY78312.1"/>
    <property type="molecule type" value="Genomic_DNA"/>
</dbReference>
<organism evidence="2 3">
    <name type="scientific">Neocallimastix californiae</name>
    <dbReference type="NCBI Taxonomy" id="1754190"/>
    <lineage>
        <taxon>Eukaryota</taxon>
        <taxon>Fungi</taxon>
        <taxon>Fungi incertae sedis</taxon>
        <taxon>Chytridiomycota</taxon>
        <taxon>Chytridiomycota incertae sedis</taxon>
        <taxon>Neocallimastigomycetes</taxon>
        <taxon>Neocallimastigales</taxon>
        <taxon>Neocallimastigaceae</taxon>
        <taxon>Neocallimastix</taxon>
    </lineage>
</organism>
<accession>A0A1Y2F360</accession>
<comment type="caution">
    <text evidence="2">The sequence shown here is derived from an EMBL/GenBank/DDBJ whole genome shotgun (WGS) entry which is preliminary data.</text>
</comment>
<feature type="compositionally biased region" description="Low complexity" evidence="1">
    <location>
        <begin position="492"/>
        <end position="507"/>
    </location>
</feature>
<feature type="compositionally biased region" description="Low complexity" evidence="1">
    <location>
        <begin position="219"/>
        <end position="238"/>
    </location>
</feature>
<dbReference type="AlphaFoldDB" id="A0A1Y2F360"/>
<evidence type="ECO:0000256" key="1">
    <source>
        <dbReference type="SAM" id="MobiDB-lite"/>
    </source>
</evidence>
<dbReference type="GO" id="GO:1902412">
    <property type="term" value="P:regulation of mitotic cytokinesis"/>
    <property type="evidence" value="ECO:0007669"/>
    <property type="project" value="InterPro"/>
</dbReference>
<dbReference type="Proteomes" id="UP000193920">
    <property type="component" value="Unassembled WGS sequence"/>
</dbReference>
<dbReference type="STRING" id="1754190.A0A1Y2F360"/>
<reference evidence="2 3" key="1">
    <citation type="submission" date="2016-08" db="EMBL/GenBank/DDBJ databases">
        <title>A Parts List for Fungal Cellulosomes Revealed by Comparative Genomics.</title>
        <authorList>
            <consortium name="DOE Joint Genome Institute"/>
            <person name="Haitjema C.H."/>
            <person name="Gilmore S.P."/>
            <person name="Henske J.K."/>
            <person name="Solomon K.V."/>
            <person name="De Groot R."/>
            <person name="Kuo A."/>
            <person name="Mondo S.J."/>
            <person name="Salamov A.A."/>
            <person name="Labutti K."/>
            <person name="Zhao Z."/>
            <person name="Chiniquy J."/>
            <person name="Barry K."/>
            <person name="Brewer H.M."/>
            <person name="Purvine S.O."/>
            <person name="Wright A.T."/>
            <person name="Boxma B."/>
            <person name="Van Alen T."/>
            <person name="Hackstein J.H."/>
            <person name="Baker S.E."/>
            <person name="Grigoriev I.V."/>
            <person name="O'Malley M.A."/>
        </authorList>
    </citation>
    <scope>NUCLEOTIDE SEQUENCE [LARGE SCALE GENOMIC DNA]</scope>
    <source>
        <strain evidence="2 3">G1</strain>
    </source>
</reference>
<feature type="region of interest" description="Disordered" evidence="1">
    <location>
        <begin position="162"/>
        <end position="262"/>
    </location>
</feature>
<feature type="region of interest" description="Disordered" evidence="1">
    <location>
        <begin position="483"/>
        <end position="515"/>
    </location>
</feature>
<protein>
    <submittedName>
        <fullName evidence="2">Uncharacterized protein</fullName>
    </submittedName>
</protein>
<feature type="region of interest" description="Disordered" evidence="1">
    <location>
        <begin position="597"/>
        <end position="634"/>
    </location>
</feature>
<dbReference type="InterPro" id="IPR045342">
    <property type="entry name" value="Etd1"/>
</dbReference>
<evidence type="ECO:0000313" key="2">
    <source>
        <dbReference type="EMBL" id="ORY78312.1"/>
    </source>
</evidence>
<keyword evidence="3" id="KW-1185">Reference proteome</keyword>
<name>A0A1Y2F360_9FUNG</name>
<feature type="compositionally biased region" description="Low complexity" evidence="1">
    <location>
        <begin position="167"/>
        <end position="192"/>
    </location>
</feature>
<dbReference type="Pfam" id="PF20162">
    <property type="entry name" value="Etd1"/>
    <property type="match status" value="1"/>
</dbReference>
<dbReference type="GO" id="GO:0005096">
    <property type="term" value="F:GTPase activator activity"/>
    <property type="evidence" value="ECO:0007669"/>
    <property type="project" value="InterPro"/>
</dbReference>
<gene>
    <name evidence="2" type="ORF">LY90DRAFT_78078</name>
</gene>
<evidence type="ECO:0000313" key="3">
    <source>
        <dbReference type="Proteomes" id="UP000193920"/>
    </source>
</evidence>
<sequence length="936" mass="106178">MEVETIQENEPKKTKKHNFHTISTTKNISKEKPEYEYSRETLKNDIKSNINNTSTKPRKIKNSLNSLLITTLLPTSIVYPNVLDFICNNTEKNNNNIKKRNSRKIKKFWTTIRKKKLTEINIEDDKIISSSLLSPEYFNSPSYTRGNDLGVIKEQSKSDLGSQIFGNINNNQEQNIPPSQQQQNIPLNQSDQQENDKIKENLNNNIPINSSNKEELSPNNKNNNNGNNNNNNNNNDNNDNNDKNNDNNNDNNIIDIDKNKNNNINNNNLSGKSCKNDISSSIETSNGSIFKSVASVETTYSGKHDSMPFVSSIGLDNSMSNSLNNVRNGKDIRNKTFNIGSMKKNHSTPVTTINTNMHMNNNEIYRSCVNLTGDDDSKSIIYNISPTTINKKIDSQFPTYSGQISNLKNTYIITRHDSMDLRKEKENKRNSYIKKSNDNLSIAKHKSILSDSNRTSLKQIKHSSLINNVTTLSFDDNNDDFSSDSKVGSSHNLNNNNTNNDNDNDNLSGISSQKINHEDPENIKIEINKLENILKESNDNFYSIDNVNSISEMNISNSQFFDVSSSIANITKNIGSTNSIVSNSIPNINSKKTKTLTESKLKHGTTISEVEDRQSDSLENNMEGLAPTPKNLSKSKLSNELKSTFSSFDVEDISISISGPLNTLPNENFSQNYLNNIIKQNNYSSSLSIEDDDFYTPSMDRKPTNLDRLQSLFNNDDSSVETKIGTKSDGIKKNNQNTSFSKVTNEYMNGIDNDFETWDEDFDGDFSIPDTVVNSQKVLKQEIISFKSFAVNIEDIKNIYTNINKLKERNSDNFELQKSMNILEEKYIDCIEKYEVLIDLAEQDENDDDDDDSKKSTKLPFERYITVLEELLNDNSNNSKNELDSEKIFSKDGNNINKNYIFGISMLPILLNNIEPIRMKLKEYFVELSNLIAKSS</sequence>